<dbReference type="GO" id="GO:0003723">
    <property type="term" value="F:RNA binding"/>
    <property type="evidence" value="ECO:0007669"/>
    <property type="project" value="InterPro"/>
</dbReference>
<organism evidence="1 2">
    <name type="scientific">Rhizopus stolonifer</name>
    <name type="common">Rhizopus nigricans</name>
    <dbReference type="NCBI Taxonomy" id="4846"/>
    <lineage>
        <taxon>Eukaryota</taxon>
        <taxon>Fungi</taxon>
        <taxon>Fungi incertae sedis</taxon>
        <taxon>Mucoromycota</taxon>
        <taxon>Mucoromycotina</taxon>
        <taxon>Mucoromycetes</taxon>
        <taxon>Mucorales</taxon>
        <taxon>Mucorineae</taxon>
        <taxon>Rhizopodaceae</taxon>
        <taxon>Rhizopus</taxon>
    </lineage>
</organism>
<dbReference type="OrthoDB" id="2336422at2759"/>
<dbReference type="Gene3D" id="3.30.1370.10">
    <property type="entry name" value="K Homology domain, type 1"/>
    <property type="match status" value="1"/>
</dbReference>
<dbReference type="AlphaFoldDB" id="A0A367KL49"/>
<dbReference type="Proteomes" id="UP000253551">
    <property type="component" value="Unassembled WGS sequence"/>
</dbReference>
<keyword evidence="2" id="KW-1185">Reference proteome</keyword>
<evidence type="ECO:0000313" key="2">
    <source>
        <dbReference type="Proteomes" id="UP000253551"/>
    </source>
</evidence>
<accession>A0A367KL49</accession>
<dbReference type="STRING" id="4846.A0A367KL49"/>
<dbReference type="SUPFAM" id="SSF54791">
    <property type="entry name" value="Eukaryotic type KH-domain (KH-domain type I)"/>
    <property type="match status" value="1"/>
</dbReference>
<sequence>MSIETNLESTTEQSTFFSLRALVLTKEAGIIVDKGDSNVAQIRQTTNERAGISEVVKGLNDRILTRTSTLAGVAQAYALMAQTLLCQPGSHIKHIQESSGVRMMAFKTWVAKVH</sequence>
<gene>
    <name evidence="1" type="primary">HEK2_4</name>
    <name evidence="1" type="ORF">CU098_012104</name>
</gene>
<reference evidence="1 2" key="1">
    <citation type="journal article" date="2018" name="G3 (Bethesda)">
        <title>Phylogenetic and Phylogenomic Definition of Rhizopus Species.</title>
        <authorList>
            <person name="Gryganskyi A.P."/>
            <person name="Golan J."/>
            <person name="Dolatabadi S."/>
            <person name="Mondo S."/>
            <person name="Robb S."/>
            <person name="Idnurm A."/>
            <person name="Muszewska A."/>
            <person name="Steczkiewicz K."/>
            <person name="Masonjones S."/>
            <person name="Liao H.L."/>
            <person name="Gajdeczka M.T."/>
            <person name="Anike F."/>
            <person name="Vuek A."/>
            <person name="Anishchenko I.M."/>
            <person name="Voigt K."/>
            <person name="de Hoog G.S."/>
            <person name="Smith M.E."/>
            <person name="Heitman J."/>
            <person name="Vilgalys R."/>
            <person name="Stajich J.E."/>
        </authorList>
    </citation>
    <scope>NUCLEOTIDE SEQUENCE [LARGE SCALE GENOMIC DNA]</scope>
    <source>
        <strain evidence="1 2">LSU 92-RS-03</strain>
    </source>
</reference>
<protein>
    <submittedName>
        <fullName evidence="1">RNA binding protein, heterogenous nuclear RNP-K like protein</fullName>
    </submittedName>
</protein>
<dbReference type="InterPro" id="IPR036612">
    <property type="entry name" value="KH_dom_type_1_sf"/>
</dbReference>
<name>A0A367KL49_RHIST</name>
<evidence type="ECO:0000313" key="1">
    <source>
        <dbReference type="EMBL" id="RCI02926.1"/>
    </source>
</evidence>
<comment type="caution">
    <text evidence="1">The sequence shown here is derived from an EMBL/GenBank/DDBJ whole genome shotgun (WGS) entry which is preliminary data.</text>
</comment>
<dbReference type="EMBL" id="PJQM01001208">
    <property type="protein sequence ID" value="RCI02926.1"/>
    <property type="molecule type" value="Genomic_DNA"/>
</dbReference>
<proteinExistence type="predicted"/>